<reference evidence="1 2" key="1">
    <citation type="submission" date="2018-04" db="EMBL/GenBank/DDBJ databases">
        <title>Genomic Encyclopedia of Archaeal and Bacterial Type Strains, Phase II (KMG-II): from individual species to whole genera.</title>
        <authorList>
            <person name="Goeker M."/>
        </authorList>
    </citation>
    <scope>NUCLEOTIDE SEQUENCE [LARGE SCALE GENOMIC DNA]</scope>
    <source>
        <strain evidence="1 2">DSM 28823</strain>
    </source>
</reference>
<dbReference type="Pfam" id="PF14127">
    <property type="entry name" value="DUF4294"/>
    <property type="match status" value="1"/>
</dbReference>
<name>A0A2T5C1C6_9BACT</name>
<evidence type="ECO:0000313" key="2">
    <source>
        <dbReference type="Proteomes" id="UP000243525"/>
    </source>
</evidence>
<evidence type="ECO:0000313" key="1">
    <source>
        <dbReference type="EMBL" id="PTN08385.1"/>
    </source>
</evidence>
<comment type="caution">
    <text evidence="1">The sequence shown here is derived from an EMBL/GenBank/DDBJ whole genome shotgun (WGS) entry which is preliminary data.</text>
</comment>
<dbReference type="EMBL" id="QAAD01000009">
    <property type="protein sequence ID" value="PTN08385.1"/>
    <property type="molecule type" value="Genomic_DNA"/>
</dbReference>
<dbReference type="Proteomes" id="UP000243525">
    <property type="component" value="Unassembled WGS sequence"/>
</dbReference>
<dbReference type="AlphaFoldDB" id="A0A2T5C1C6"/>
<dbReference type="InterPro" id="IPR025636">
    <property type="entry name" value="DUF4294"/>
</dbReference>
<accession>A0A2T5C1C6</accession>
<proteinExistence type="predicted"/>
<keyword evidence="2" id="KW-1185">Reference proteome</keyword>
<protein>
    <submittedName>
        <fullName evidence="1">Uncharacterized protein DUF4294</fullName>
    </submittedName>
</protein>
<sequence length="189" mass="21878">MIILLMAFVAGGFAQQADTVHYLSGVKEGGDTIPHVSLEPIPVFPRRHFKTKRLERKYWRLAMKVKKVYPYALKAAELMAEYDARYRASDSRKTRKEYLKAAEKELFDQYGDQLKKLSISEGRILIKLIDRETRHTSYELIKDLKGGVSAFFWQGIARLFGNDLKAEYDPVEEDRMIEEIILFIEAGVI</sequence>
<gene>
    <name evidence="1" type="ORF">C8N47_109121</name>
</gene>
<organism evidence="1 2">
    <name type="scientific">Mangrovibacterium marinum</name>
    <dbReference type="NCBI Taxonomy" id="1639118"/>
    <lineage>
        <taxon>Bacteria</taxon>
        <taxon>Pseudomonadati</taxon>
        <taxon>Bacteroidota</taxon>
        <taxon>Bacteroidia</taxon>
        <taxon>Marinilabiliales</taxon>
        <taxon>Prolixibacteraceae</taxon>
        <taxon>Mangrovibacterium</taxon>
    </lineage>
</organism>